<evidence type="ECO:0000313" key="3">
    <source>
        <dbReference type="Proteomes" id="UP000033684"/>
    </source>
</evidence>
<gene>
    <name evidence="2" type="ORF">VZ94_11895</name>
</gene>
<feature type="chain" id="PRO_5002462541" description="YtkA-like domain-containing protein" evidence="1">
    <location>
        <begin position="26"/>
        <end position="147"/>
    </location>
</feature>
<dbReference type="EMBL" id="LAJX01000117">
    <property type="protein sequence ID" value="KJV06335.1"/>
    <property type="molecule type" value="Genomic_DNA"/>
</dbReference>
<name>A0A0F3IHQ4_9GAMM</name>
<dbReference type="Proteomes" id="UP000033684">
    <property type="component" value="Unassembled WGS sequence"/>
</dbReference>
<accession>A0A0F3IHQ4</accession>
<reference evidence="3" key="1">
    <citation type="submission" date="2015-03" db="EMBL/GenBank/DDBJ databases">
        <title>Draft genome sequence of a novel methanotroph (Sn10-6) isolated from flooded ricefield rhizosphere in India.</title>
        <authorList>
            <person name="Pandit P.S."/>
            <person name="Pore S.D."/>
            <person name="Arora P."/>
            <person name="Kapse N.G."/>
            <person name="Dhakephalkar P.K."/>
            <person name="Rahalkar M.C."/>
        </authorList>
    </citation>
    <scope>NUCLEOTIDE SEQUENCE [LARGE SCALE GENOMIC DNA]</scope>
    <source>
        <strain evidence="3">Sn10-6</strain>
    </source>
</reference>
<sequence>MNTDNKYLLLWSAIFSLAMSELATAHDISGSLGNSSSSIDQYQIHCFDDNTGPNARLEISVQDNSPKVAAKVSLQVAVNNTAFNTTDAVDGDASFSPELSVKGDADEYYYVTVDKTAAGEENYLIEYHCMTSDNQHTGTDIFQLTDQ</sequence>
<evidence type="ECO:0008006" key="4">
    <source>
        <dbReference type="Google" id="ProtNLM"/>
    </source>
</evidence>
<keyword evidence="1" id="KW-0732">Signal</keyword>
<dbReference type="AlphaFoldDB" id="A0A0F3IHQ4"/>
<evidence type="ECO:0000313" key="2">
    <source>
        <dbReference type="EMBL" id="KJV06335.1"/>
    </source>
</evidence>
<organism evidence="2 3">
    <name type="scientific">Methylocucumis oryzae</name>
    <dbReference type="NCBI Taxonomy" id="1632867"/>
    <lineage>
        <taxon>Bacteria</taxon>
        <taxon>Pseudomonadati</taxon>
        <taxon>Pseudomonadota</taxon>
        <taxon>Gammaproteobacteria</taxon>
        <taxon>Methylococcales</taxon>
        <taxon>Methylococcaceae</taxon>
        <taxon>Methylocucumis</taxon>
    </lineage>
</organism>
<keyword evidence="3" id="KW-1185">Reference proteome</keyword>
<evidence type="ECO:0000256" key="1">
    <source>
        <dbReference type="SAM" id="SignalP"/>
    </source>
</evidence>
<comment type="caution">
    <text evidence="2">The sequence shown here is derived from an EMBL/GenBank/DDBJ whole genome shotgun (WGS) entry which is preliminary data.</text>
</comment>
<dbReference type="RefSeq" id="WP_045779390.1">
    <property type="nucleotide sequence ID" value="NZ_LAJX01000117.1"/>
</dbReference>
<proteinExistence type="predicted"/>
<dbReference type="OrthoDB" id="5567886at2"/>
<reference evidence="2 3" key="2">
    <citation type="journal article" date="2016" name="Microb. Ecol.">
        <title>Genome Characteristics of a Novel Type I Methanotroph (Sn10-6) Isolated from a Flooded Indian Rice Field.</title>
        <authorList>
            <person name="Rahalkar M.C."/>
            <person name="Pandit P.S."/>
            <person name="Dhakephalkar P.K."/>
            <person name="Pore S."/>
            <person name="Arora P."/>
            <person name="Kapse N."/>
        </authorList>
    </citation>
    <scope>NUCLEOTIDE SEQUENCE [LARGE SCALE GENOMIC DNA]</scope>
    <source>
        <strain evidence="2 3">Sn10-6</strain>
    </source>
</reference>
<feature type="signal peptide" evidence="1">
    <location>
        <begin position="1"/>
        <end position="25"/>
    </location>
</feature>
<protein>
    <recommendedName>
        <fullName evidence="4">YtkA-like domain-containing protein</fullName>
    </recommendedName>
</protein>